<protein>
    <submittedName>
        <fullName evidence="5">EAL domain-containing protein</fullName>
    </submittedName>
</protein>
<dbReference type="PANTHER" id="PTHR44757:SF2">
    <property type="entry name" value="BIOFILM ARCHITECTURE MAINTENANCE PROTEIN MBAA"/>
    <property type="match status" value="1"/>
</dbReference>
<dbReference type="SMART" id="SM00052">
    <property type="entry name" value="EAL"/>
    <property type="match status" value="1"/>
</dbReference>
<keyword evidence="1" id="KW-1133">Transmembrane helix</keyword>
<feature type="domain" description="GGDEF" evidence="4">
    <location>
        <begin position="416"/>
        <end position="549"/>
    </location>
</feature>
<dbReference type="SMART" id="SM00086">
    <property type="entry name" value="PAC"/>
    <property type="match status" value="1"/>
</dbReference>
<feature type="transmembrane region" description="Helical" evidence="1">
    <location>
        <begin position="12"/>
        <end position="31"/>
    </location>
</feature>
<reference evidence="5" key="1">
    <citation type="submission" date="2020-11" db="EMBL/GenBank/DDBJ databases">
        <authorList>
            <person name="Thieme N."/>
            <person name="Liebl W."/>
            <person name="Zverlov V."/>
        </authorList>
    </citation>
    <scope>NUCLEOTIDE SEQUENCE</scope>
    <source>
        <strain evidence="5">NT08</strain>
    </source>
</reference>
<feature type="domain" description="PAC" evidence="2">
    <location>
        <begin position="307"/>
        <end position="359"/>
    </location>
</feature>
<evidence type="ECO:0000313" key="5">
    <source>
        <dbReference type="EMBL" id="MBF7810723.1"/>
    </source>
</evidence>
<gene>
    <name evidence="5" type="ORF">IS491_19075</name>
</gene>
<dbReference type="InterPro" id="IPR043128">
    <property type="entry name" value="Rev_trsase/Diguanyl_cyclase"/>
</dbReference>
<proteinExistence type="predicted"/>
<accession>A0AAE2RVX4</accession>
<feature type="transmembrane region" description="Helical" evidence="1">
    <location>
        <begin position="107"/>
        <end position="125"/>
    </location>
</feature>
<dbReference type="InterPro" id="IPR031621">
    <property type="entry name" value="HisKA_7TM"/>
</dbReference>
<dbReference type="RefSeq" id="WP_077836890.1">
    <property type="nucleotide sequence ID" value="NZ_CP073279.1"/>
</dbReference>
<evidence type="ECO:0000313" key="6">
    <source>
        <dbReference type="Proteomes" id="UP000631418"/>
    </source>
</evidence>
<evidence type="ECO:0000259" key="4">
    <source>
        <dbReference type="PROSITE" id="PS50887"/>
    </source>
</evidence>
<dbReference type="Gene3D" id="3.20.20.450">
    <property type="entry name" value="EAL domain"/>
    <property type="match status" value="1"/>
</dbReference>
<sequence>MSHTGGDIIKTALFILLFSCCIFYLFLGIYGYRMDKKSKTNQIFIYICICFGLWSGGYAMMLTSDNINTAFFWRNSSVLGYCFFNGLWLYFAYLLNNEDDFEYISIIKFLAYVPTTLLFIGNIIVEPYSAMTKEYYGWIDVAPELFPQILYIIWAIVIDFAGVIVLYLRGKYSKKNRVKKQNKIILITCTVSIIIGIITDFILPLLGVTIFPSAVLTGTIALGGIYYAINKHRLMLTTPKYISEYIFNTVNEPIFILNENFIIKNCNDASLSVTNYKIEEVEGKIFSELLDNVDFDLSSITKNSCAKNIEVNLETKYGNNITCEFSGTIIYDEYSDILGILILLHDISERKKILEMEKNCTLKLEEANMMLKNQIQDKIRAEEKLRHFVYYDPLTELPNRKMMLENLNMLLEIKNNSFAILFIDLDGFKSINDNYGHQVGDKVLKNVADTLKGIISNVDIISRIGGDEFVIITTDIKSTTYVKEIAERIQKALKIPFIYNEEDLCVGASIGISIFPEHGKDADTLIRKADVAMYEVKKKGGYDYALYSSKINDEFLNKMNIKEKLNKAMENNEFVIYYQPIISLRSMKVLYSEALIRWKQADKIISPIEFIPIAKSVGEIISIDNWVLENACKQCEIWHELGGSEFSISVNVSYSQLKQSEFIPMVENILNHYSFPARCLNMEITEDEAMEDSGTIIGILERLRKIGVRVSLDDFGTGYSSLSYVNRLPIDMIKIDKSLVWNLEKDYKSVMIVRSIITLGHSLNLKIIAEGIETQEQFRILNELNCDYIQGYLIGKPMEALEFEHRFIKKETETMKS</sequence>
<dbReference type="InterPro" id="IPR001610">
    <property type="entry name" value="PAC"/>
</dbReference>
<name>A0AAE2RVX4_CLOBE</name>
<feature type="transmembrane region" description="Helical" evidence="1">
    <location>
        <begin position="209"/>
        <end position="229"/>
    </location>
</feature>
<dbReference type="SUPFAM" id="SSF55073">
    <property type="entry name" value="Nucleotide cyclase"/>
    <property type="match status" value="1"/>
</dbReference>
<organism evidence="5 6">
    <name type="scientific">Clostridium beijerinckii</name>
    <name type="common">Clostridium MP</name>
    <dbReference type="NCBI Taxonomy" id="1520"/>
    <lineage>
        <taxon>Bacteria</taxon>
        <taxon>Bacillati</taxon>
        <taxon>Bacillota</taxon>
        <taxon>Clostridia</taxon>
        <taxon>Eubacteriales</taxon>
        <taxon>Clostridiaceae</taxon>
        <taxon>Clostridium</taxon>
    </lineage>
</organism>
<feature type="domain" description="EAL" evidence="3">
    <location>
        <begin position="558"/>
        <end position="811"/>
    </location>
</feature>
<dbReference type="Pfam" id="PF13426">
    <property type="entry name" value="PAS_9"/>
    <property type="match status" value="1"/>
</dbReference>
<dbReference type="Gene3D" id="3.30.70.270">
    <property type="match status" value="1"/>
</dbReference>
<dbReference type="CDD" id="cd01948">
    <property type="entry name" value="EAL"/>
    <property type="match status" value="1"/>
</dbReference>
<dbReference type="InterPro" id="IPR035965">
    <property type="entry name" value="PAS-like_dom_sf"/>
</dbReference>
<feature type="transmembrane region" description="Helical" evidence="1">
    <location>
        <begin position="78"/>
        <end position="95"/>
    </location>
</feature>
<evidence type="ECO:0000259" key="2">
    <source>
        <dbReference type="PROSITE" id="PS50113"/>
    </source>
</evidence>
<dbReference type="InterPro" id="IPR000160">
    <property type="entry name" value="GGDEF_dom"/>
</dbReference>
<dbReference type="InterPro" id="IPR035919">
    <property type="entry name" value="EAL_sf"/>
</dbReference>
<comment type="caution">
    <text evidence="5">The sequence shown here is derived from an EMBL/GenBank/DDBJ whole genome shotgun (WGS) entry which is preliminary data.</text>
</comment>
<dbReference type="InterPro" id="IPR029787">
    <property type="entry name" value="Nucleotide_cyclase"/>
</dbReference>
<keyword evidence="1" id="KW-0812">Transmembrane</keyword>
<dbReference type="PROSITE" id="PS50887">
    <property type="entry name" value="GGDEF"/>
    <property type="match status" value="1"/>
</dbReference>
<dbReference type="Pfam" id="PF00990">
    <property type="entry name" value="GGDEF"/>
    <property type="match status" value="1"/>
</dbReference>
<dbReference type="Gene3D" id="3.30.450.20">
    <property type="entry name" value="PAS domain"/>
    <property type="match status" value="1"/>
</dbReference>
<dbReference type="Pfam" id="PF16927">
    <property type="entry name" value="HisKA_7TM"/>
    <property type="match status" value="1"/>
</dbReference>
<feature type="transmembrane region" description="Helical" evidence="1">
    <location>
        <begin position="184"/>
        <end position="203"/>
    </location>
</feature>
<dbReference type="InterPro" id="IPR000014">
    <property type="entry name" value="PAS"/>
</dbReference>
<feature type="transmembrane region" description="Helical" evidence="1">
    <location>
        <begin position="145"/>
        <end position="168"/>
    </location>
</feature>
<dbReference type="SMART" id="SM00267">
    <property type="entry name" value="GGDEF"/>
    <property type="match status" value="1"/>
</dbReference>
<dbReference type="PANTHER" id="PTHR44757">
    <property type="entry name" value="DIGUANYLATE CYCLASE DGCP"/>
    <property type="match status" value="1"/>
</dbReference>
<dbReference type="InterPro" id="IPR052155">
    <property type="entry name" value="Biofilm_reg_signaling"/>
</dbReference>
<dbReference type="InterPro" id="IPR000700">
    <property type="entry name" value="PAS-assoc_C"/>
</dbReference>
<keyword evidence="1" id="KW-0472">Membrane</keyword>
<dbReference type="InterPro" id="IPR001633">
    <property type="entry name" value="EAL_dom"/>
</dbReference>
<dbReference type="CDD" id="cd01949">
    <property type="entry name" value="GGDEF"/>
    <property type="match status" value="1"/>
</dbReference>
<dbReference type="AlphaFoldDB" id="A0AAE2RVX4"/>
<evidence type="ECO:0000259" key="3">
    <source>
        <dbReference type="PROSITE" id="PS50883"/>
    </source>
</evidence>
<dbReference type="EMBL" id="JADOEF010000001">
    <property type="protein sequence ID" value="MBF7810723.1"/>
    <property type="molecule type" value="Genomic_DNA"/>
</dbReference>
<evidence type="ECO:0000256" key="1">
    <source>
        <dbReference type="SAM" id="Phobius"/>
    </source>
</evidence>
<feature type="transmembrane region" description="Helical" evidence="1">
    <location>
        <begin position="43"/>
        <end position="63"/>
    </location>
</feature>
<dbReference type="SUPFAM" id="SSF55785">
    <property type="entry name" value="PYP-like sensor domain (PAS domain)"/>
    <property type="match status" value="1"/>
</dbReference>
<dbReference type="PROSITE" id="PS50113">
    <property type="entry name" value="PAC"/>
    <property type="match status" value="1"/>
</dbReference>
<dbReference type="NCBIfam" id="TIGR00254">
    <property type="entry name" value="GGDEF"/>
    <property type="match status" value="1"/>
</dbReference>
<dbReference type="Proteomes" id="UP000631418">
    <property type="component" value="Unassembled WGS sequence"/>
</dbReference>
<dbReference type="CDD" id="cd00130">
    <property type="entry name" value="PAS"/>
    <property type="match status" value="1"/>
</dbReference>
<dbReference type="Pfam" id="PF00563">
    <property type="entry name" value="EAL"/>
    <property type="match status" value="1"/>
</dbReference>
<dbReference type="SMART" id="SM00091">
    <property type="entry name" value="PAS"/>
    <property type="match status" value="1"/>
</dbReference>
<dbReference type="SUPFAM" id="SSF141868">
    <property type="entry name" value="EAL domain-like"/>
    <property type="match status" value="1"/>
</dbReference>
<dbReference type="NCBIfam" id="TIGR00229">
    <property type="entry name" value="sensory_box"/>
    <property type="match status" value="1"/>
</dbReference>
<dbReference type="PROSITE" id="PS50883">
    <property type="entry name" value="EAL"/>
    <property type="match status" value="1"/>
</dbReference>